<accession>A0A6M3JXB3</accession>
<protein>
    <submittedName>
        <fullName evidence="1">Uncharacterized protein</fullName>
    </submittedName>
</protein>
<dbReference type="AlphaFoldDB" id="A0A6M3JXB3"/>
<proteinExistence type="predicted"/>
<dbReference type="EMBL" id="MT142016">
    <property type="protein sequence ID" value="QJA73295.1"/>
    <property type="molecule type" value="Genomic_DNA"/>
</dbReference>
<sequence>MKRTKKNGNDCIKLRGSIAWALRNAQSGDLIDSGHGENVVLLVGRRYILNKLGADSVANLIDRIYLGTSTAAETNTHTGLQNSFASQTFNAGSSNSSSAATPYIVFAASWASNETHASSSAINEFGLYASTGTAVGRKTTASAINFSSTNTLSVSYTLSN</sequence>
<gene>
    <name evidence="1" type="ORF">MM415A02415_0007</name>
</gene>
<evidence type="ECO:0000313" key="1">
    <source>
        <dbReference type="EMBL" id="QJA73295.1"/>
    </source>
</evidence>
<name>A0A6M3JXB3_9ZZZZ</name>
<reference evidence="1" key="1">
    <citation type="submission" date="2020-03" db="EMBL/GenBank/DDBJ databases">
        <title>The deep terrestrial virosphere.</title>
        <authorList>
            <person name="Holmfeldt K."/>
            <person name="Nilsson E."/>
            <person name="Simone D."/>
            <person name="Lopez-Fernandez M."/>
            <person name="Wu X."/>
            <person name="de Brujin I."/>
            <person name="Lundin D."/>
            <person name="Andersson A."/>
            <person name="Bertilsson S."/>
            <person name="Dopson M."/>
        </authorList>
    </citation>
    <scope>NUCLEOTIDE SEQUENCE</scope>
    <source>
        <strain evidence="1">MM415A02415</strain>
    </source>
</reference>
<organism evidence="1">
    <name type="scientific">viral metagenome</name>
    <dbReference type="NCBI Taxonomy" id="1070528"/>
    <lineage>
        <taxon>unclassified sequences</taxon>
        <taxon>metagenomes</taxon>
        <taxon>organismal metagenomes</taxon>
    </lineage>
</organism>